<comment type="caution">
    <text evidence="2">The sequence shown here is derived from an EMBL/GenBank/DDBJ whole genome shotgun (WGS) entry which is preliminary data.</text>
</comment>
<dbReference type="GO" id="GO:0051213">
    <property type="term" value="F:dioxygenase activity"/>
    <property type="evidence" value="ECO:0007669"/>
    <property type="project" value="UniProtKB-KW"/>
</dbReference>
<keyword evidence="2" id="KW-0560">Oxidoreductase</keyword>
<keyword evidence="3" id="KW-1185">Reference proteome</keyword>
<organism evidence="2 3">
    <name type="scientific">Kitasatospora gansuensis</name>
    <dbReference type="NCBI Taxonomy" id="258050"/>
    <lineage>
        <taxon>Bacteria</taxon>
        <taxon>Bacillati</taxon>
        <taxon>Actinomycetota</taxon>
        <taxon>Actinomycetes</taxon>
        <taxon>Kitasatosporales</taxon>
        <taxon>Streptomycetaceae</taxon>
        <taxon>Kitasatospora</taxon>
    </lineage>
</organism>
<protein>
    <submittedName>
        <fullName evidence="2">Quercetin dioxygenase-like cupin family protein</fullName>
    </submittedName>
</protein>
<dbReference type="CDD" id="cd06990">
    <property type="entry name" value="cupin_DUF861"/>
    <property type="match status" value="1"/>
</dbReference>
<sequence>MSGLLRKSLETPEEVRPFEAGMGHLALVDMDGASVGRATFEPGWRWSEHVKPIAGTDSCQSAHFGYCLSGRITVRMDDGDEQEFGPGDAMTIAPGHDAWVVGDEPCVVLDWQGYTDYAKRSG</sequence>
<feature type="domain" description="Cupin type-2" evidence="1">
    <location>
        <begin position="61"/>
        <end position="110"/>
    </location>
</feature>
<reference evidence="2 3" key="1">
    <citation type="submission" date="2020-08" db="EMBL/GenBank/DDBJ databases">
        <title>Sequencing the genomes of 1000 actinobacteria strains.</title>
        <authorList>
            <person name="Klenk H.-P."/>
        </authorList>
    </citation>
    <scope>NUCLEOTIDE SEQUENCE [LARGE SCALE GENOMIC DNA]</scope>
    <source>
        <strain evidence="2 3">DSM 44786</strain>
    </source>
</reference>
<dbReference type="SUPFAM" id="SSF51182">
    <property type="entry name" value="RmlC-like cupins"/>
    <property type="match status" value="1"/>
</dbReference>
<evidence type="ECO:0000259" key="1">
    <source>
        <dbReference type="Pfam" id="PF07883"/>
    </source>
</evidence>
<accession>A0A7W7S684</accession>
<dbReference type="InterPro" id="IPR011051">
    <property type="entry name" value="RmlC_Cupin_sf"/>
</dbReference>
<gene>
    <name evidence="2" type="ORF">F4556_000185</name>
</gene>
<keyword evidence="2" id="KW-0223">Dioxygenase</keyword>
<evidence type="ECO:0000313" key="2">
    <source>
        <dbReference type="EMBL" id="MBB4944650.1"/>
    </source>
</evidence>
<dbReference type="InterPro" id="IPR013096">
    <property type="entry name" value="Cupin_2"/>
</dbReference>
<evidence type="ECO:0000313" key="3">
    <source>
        <dbReference type="Proteomes" id="UP000573327"/>
    </source>
</evidence>
<dbReference type="Pfam" id="PF07883">
    <property type="entry name" value="Cupin_2"/>
    <property type="match status" value="1"/>
</dbReference>
<dbReference type="RefSeq" id="WP_184910745.1">
    <property type="nucleotide sequence ID" value="NZ_JACHJR010000001.1"/>
</dbReference>
<dbReference type="Proteomes" id="UP000573327">
    <property type="component" value="Unassembled WGS sequence"/>
</dbReference>
<dbReference type="AlphaFoldDB" id="A0A7W7S684"/>
<dbReference type="Gene3D" id="2.60.120.10">
    <property type="entry name" value="Jelly Rolls"/>
    <property type="match status" value="1"/>
</dbReference>
<name>A0A7W7S684_9ACTN</name>
<dbReference type="InterPro" id="IPR014710">
    <property type="entry name" value="RmlC-like_jellyroll"/>
</dbReference>
<proteinExistence type="predicted"/>
<dbReference type="EMBL" id="JACHJR010000001">
    <property type="protein sequence ID" value="MBB4944650.1"/>
    <property type="molecule type" value="Genomic_DNA"/>
</dbReference>